<dbReference type="GO" id="GO:0000981">
    <property type="term" value="F:DNA-binding transcription factor activity, RNA polymerase II-specific"/>
    <property type="evidence" value="ECO:0007669"/>
    <property type="project" value="TreeGrafter"/>
</dbReference>
<dbReference type="FunFam" id="3.30.160.60:FF:001818">
    <property type="entry name" value="GDNF-inducible zinc finger protein 1 isoform X1"/>
    <property type="match status" value="1"/>
</dbReference>
<evidence type="ECO:0000256" key="1">
    <source>
        <dbReference type="ARBA" id="ARBA00004123"/>
    </source>
</evidence>
<reference evidence="11 12" key="1">
    <citation type="submission" date="2015-08" db="EMBL/GenBank/DDBJ databases">
        <title>The genome of the Asian arowana (Scleropages formosus).</title>
        <authorList>
            <person name="Tan M.H."/>
            <person name="Gan H.M."/>
            <person name="Croft L.J."/>
            <person name="Austin C.M."/>
        </authorList>
    </citation>
    <scope>NUCLEOTIDE SEQUENCE [LARGE SCALE GENOMIC DNA]</scope>
    <source>
        <strain evidence="11">Aro1</strain>
    </source>
</reference>
<dbReference type="Proteomes" id="UP000034805">
    <property type="component" value="Unassembled WGS sequence"/>
</dbReference>
<dbReference type="Pfam" id="PF00096">
    <property type="entry name" value="zf-C2H2"/>
    <property type="match status" value="1"/>
</dbReference>
<dbReference type="PANTHER" id="PTHR24394:SF48">
    <property type="entry name" value="ZINC FINGER PROTEIN 771"/>
    <property type="match status" value="1"/>
</dbReference>
<evidence type="ECO:0000259" key="10">
    <source>
        <dbReference type="PROSITE" id="PS50157"/>
    </source>
</evidence>
<comment type="subcellular location">
    <subcellularLocation>
        <location evidence="1">Nucleus</location>
    </subcellularLocation>
</comment>
<comment type="caution">
    <text evidence="11">The sequence shown here is derived from an EMBL/GenBank/DDBJ whole genome shotgun (WGS) entry which is preliminary data.</text>
</comment>
<evidence type="ECO:0000256" key="7">
    <source>
        <dbReference type="ARBA" id="ARBA00023163"/>
    </source>
</evidence>
<dbReference type="AlphaFoldDB" id="A0A0P7XG49"/>
<dbReference type="GO" id="GO:0005634">
    <property type="term" value="C:nucleus"/>
    <property type="evidence" value="ECO:0007669"/>
    <property type="project" value="UniProtKB-SubCell"/>
</dbReference>
<proteinExistence type="predicted"/>
<dbReference type="SUPFAM" id="SSF57667">
    <property type="entry name" value="beta-beta-alpha zinc fingers"/>
    <property type="match status" value="2"/>
</dbReference>
<dbReference type="InterPro" id="IPR036236">
    <property type="entry name" value="Znf_C2H2_sf"/>
</dbReference>
<evidence type="ECO:0000256" key="8">
    <source>
        <dbReference type="ARBA" id="ARBA00023242"/>
    </source>
</evidence>
<feature type="domain" description="C2H2-type" evidence="10">
    <location>
        <begin position="3"/>
        <end position="30"/>
    </location>
</feature>
<accession>A0A0P7XG49</accession>
<keyword evidence="3" id="KW-0677">Repeat</keyword>
<evidence type="ECO:0000256" key="6">
    <source>
        <dbReference type="ARBA" id="ARBA00023015"/>
    </source>
</evidence>
<gene>
    <name evidence="11" type="ORF">Z043_105605</name>
</gene>
<keyword evidence="7" id="KW-0804">Transcription</keyword>
<evidence type="ECO:0000256" key="2">
    <source>
        <dbReference type="ARBA" id="ARBA00022723"/>
    </source>
</evidence>
<organism evidence="11 12">
    <name type="scientific">Scleropages formosus</name>
    <name type="common">Asian bonytongue</name>
    <name type="synonym">Osteoglossum formosum</name>
    <dbReference type="NCBI Taxonomy" id="113540"/>
    <lineage>
        <taxon>Eukaryota</taxon>
        <taxon>Metazoa</taxon>
        <taxon>Chordata</taxon>
        <taxon>Craniata</taxon>
        <taxon>Vertebrata</taxon>
        <taxon>Euteleostomi</taxon>
        <taxon>Actinopterygii</taxon>
        <taxon>Neopterygii</taxon>
        <taxon>Teleostei</taxon>
        <taxon>Osteoglossocephala</taxon>
        <taxon>Osteoglossomorpha</taxon>
        <taxon>Osteoglossiformes</taxon>
        <taxon>Osteoglossidae</taxon>
        <taxon>Scleropages</taxon>
    </lineage>
</organism>
<keyword evidence="2" id="KW-0479">Metal-binding</keyword>
<dbReference type="GO" id="GO:0003677">
    <property type="term" value="F:DNA binding"/>
    <property type="evidence" value="ECO:0007669"/>
    <property type="project" value="UniProtKB-KW"/>
</dbReference>
<dbReference type="SMART" id="SM00355">
    <property type="entry name" value="ZnF_C2H2"/>
    <property type="match status" value="4"/>
</dbReference>
<dbReference type="PROSITE" id="PS00028">
    <property type="entry name" value="ZINC_FINGER_C2H2_1"/>
    <property type="match status" value="3"/>
</dbReference>
<evidence type="ECO:0000256" key="5">
    <source>
        <dbReference type="ARBA" id="ARBA00022833"/>
    </source>
</evidence>
<dbReference type="GO" id="GO:0008270">
    <property type="term" value="F:zinc ion binding"/>
    <property type="evidence" value="ECO:0007669"/>
    <property type="project" value="UniProtKB-KW"/>
</dbReference>
<evidence type="ECO:0000313" key="11">
    <source>
        <dbReference type="EMBL" id="KPP75180.1"/>
    </source>
</evidence>
<protein>
    <submittedName>
        <fullName evidence="11">Zinc finger and BTB domain-containing protein 16-A-like</fullName>
    </submittedName>
</protein>
<dbReference type="PROSITE" id="PS50157">
    <property type="entry name" value="ZINC_FINGER_C2H2_2"/>
    <property type="match status" value="3"/>
</dbReference>
<evidence type="ECO:0000256" key="3">
    <source>
        <dbReference type="ARBA" id="ARBA00022737"/>
    </source>
</evidence>
<dbReference type="FunFam" id="3.30.160.60:FF:002171">
    <property type="entry name" value="Zinc finger and BTB domain-containing protein 16"/>
    <property type="match status" value="1"/>
</dbReference>
<evidence type="ECO:0000256" key="9">
    <source>
        <dbReference type="PROSITE-ProRule" id="PRU00042"/>
    </source>
</evidence>
<name>A0A0P7XG49_SCLFO</name>
<feature type="domain" description="C2H2-type" evidence="10">
    <location>
        <begin position="99"/>
        <end position="126"/>
    </location>
</feature>
<feature type="domain" description="C2H2-type" evidence="10">
    <location>
        <begin position="31"/>
        <end position="58"/>
    </location>
</feature>
<sequence length="170" mass="19480">MAVFCLLCGKRFQTQTSLQQHMEVHADVHSYTCSECERTFPSHTALRRHLRSHTGETLPLCSSLTLPTCRMLSSHSDAMPVFCASVAADYVQVSSEKPFECKLCHQRSRDYSAMIKHLRTHNGASPYQCTVCLEYCPSLSAMQKHMKSHRPEDIPADWRIEKSYLYLCYV</sequence>
<keyword evidence="6" id="KW-0805">Transcription regulation</keyword>
<dbReference type="EMBL" id="JARO02001530">
    <property type="protein sequence ID" value="KPP75180.1"/>
    <property type="molecule type" value="Genomic_DNA"/>
</dbReference>
<keyword evidence="5" id="KW-0862">Zinc</keyword>
<dbReference type="Pfam" id="PF13894">
    <property type="entry name" value="zf-C2H2_4"/>
    <property type="match status" value="1"/>
</dbReference>
<dbReference type="Pfam" id="PF13912">
    <property type="entry name" value="zf-C2H2_6"/>
    <property type="match status" value="2"/>
</dbReference>
<evidence type="ECO:0000256" key="4">
    <source>
        <dbReference type="ARBA" id="ARBA00022771"/>
    </source>
</evidence>
<keyword evidence="4 9" id="KW-0863">Zinc-finger</keyword>
<evidence type="ECO:0000313" key="12">
    <source>
        <dbReference type="Proteomes" id="UP000034805"/>
    </source>
</evidence>
<dbReference type="PANTHER" id="PTHR24394">
    <property type="entry name" value="ZINC FINGER PROTEIN"/>
    <property type="match status" value="1"/>
</dbReference>
<dbReference type="InterPro" id="IPR013087">
    <property type="entry name" value="Znf_C2H2_type"/>
</dbReference>
<dbReference type="Gene3D" id="3.30.160.60">
    <property type="entry name" value="Classic Zinc Finger"/>
    <property type="match status" value="2"/>
</dbReference>
<keyword evidence="8" id="KW-0539">Nucleus</keyword>